<feature type="transmembrane region" description="Helical" evidence="1">
    <location>
        <begin position="12"/>
        <end position="30"/>
    </location>
</feature>
<protein>
    <submittedName>
        <fullName evidence="2">Uncharacterized protein</fullName>
    </submittedName>
</protein>
<keyword evidence="1" id="KW-1133">Transmembrane helix</keyword>
<name>K2PUQ2_9LACT</name>
<proteinExistence type="predicted"/>
<dbReference type="PATRIC" id="fig|1231377.3.peg.1449"/>
<reference evidence="2 3" key="1">
    <citation type="journal article" date="2012" name="J. Bacteriol.">
        <title>Genome Sequence of the Bacteriocin-Producing Strain Lactococcus garvieae DCC43.</title>
        <authorList>
            <person name="Gabrielsen C."/>
            <person name="Brede D.A."/>
            <person name="Hernandez P.E."/>
            <person name="Nes I.F."/>
            <person name="Diep D.B."/>
        </authorList>
    </citation>
    <scope>NUCLEOTIDE SEQUENCE [LARGE SCALE GENOMIC DNA]</scope>
    <source>
        <strain evidence="2 3">DCC43</strain>
    </source>
</reference>
<evidence type="ECO:0000313" key="2">
    <source>
        <dbReference type="EMBL" id="EKF51151.1"/>
    </source>
</evidence>
<dbReference type="Proteomes" id="UP000006787">
    <property type="component" value="Unassembled WGS sequence"/>
</dbReference>
<evidence type="ECO:0000256" key="1">
    <source>
        <dbReference type="SAM" id="Phobius"/>
    </source>
</evidence>
<accession>K2PUQ2</accession>
<comment type="caution">
    <text evidence="2">The sequence shown here is derived from an EMBL/GenBank/DDBJ whole genome shotgun (WGS) entry which is preliminary data.</text>
</comment>
<sequence length="41" mass="4847">MHNSLYSKFSYFLSLNMLFLFNIDLFILGIEEYTTEDAFSA</sequence>
<dbReference type="AlphaFoldDB" id="K2PUQ2"/>
<keyword evidence="1" id="KW-0472">Membrane</keyword>
<keyword evidence="1" id="KW-0812">Transmembrane</keyword>
<dbReference type="EMBL" id="AMQS01000021">
    <property type="protein sequence ID" value="EKF51151.1"/>
    <property type="molecule type" value="Genomic_DNA"/>
</dbReference>
<organism evidence="2 3">
    <name type="scientific">Lactococcus garvieae DCC43</name>
    <dbReference type="NCBI Taxonomy" id="1231377"/>
    <lineage>
        <taxon>Bacteria</taxon>
        <taxon>Bacillati</taxon>
        <taxon>Bacillota</taxon>
        <taxon>Bacilli</taxon>
        <taxon>Lactobacillales</taxon>
        <taxon>Streptococcaceae</taxon>
        <taxon>Lactococcus</taxon>
    </lineage>
</organism>
<gene>
    <name evidence="2" type="ORF">C426_1458</name>
</gene>
<evidence type="ECO:0000313" key="3">
    <source>
        <dbReference type="Proteomes" id="UP000006787"/>
    </source>
</evidence>